<dbReference type="OrthoDB" id="185373at2759"/>
<reference evidence="1 2" key="1">
    <citation type="submission" date="2014-06" db="EMBL/GenBank/DDBJ databases">
        <title>Evolutionary Origins and Diversification of the Mycorrhizal Mutualists.</title>
        <authorList>
            <consortium name="DOE Joint Genome Institute"/>
            <consortium name="Mycorrhizal Genomics Consortium"/>
            <person name="Kohler A."/>
            <person name="Kuo A."/>
            <person name="Nagy L.G."/>
            <person name="Floudas D."/>
            <person name="Copeland A."/>
            <person name="Barry K.W."/>
            <person name="Cichocki N."/>
            <person name="Veneault-Fourrey C."/>
            <person name="LaButti K."/>
            <person name="Lindquist E.A."/>
            <person name="Lipzen A."/>
            <person name="Lundell T."/>
            <person name="Morin E."/>
            <person name="Murat C."/>
            <person name="Riley R."/>
            <person name="Ohm R."/>
            <person name="Sun H."/>
            <person name="Tunlid A."/>
            <person name="Henrissat B."/>
            <person name="Grigoriev I.V."/>
            <person name="Hibbett D.S."/>
            <person name="Martin F."/>
        </authorList>
    </citation>
    <scope>NUCLEOTIDE SEQUENCE [LARGE SCALE GENOMIC DNA]</scope>
    <source>
        <strain evidence="1 2">SS14</strain>
    </source>
</reference>
<accession>A0A0C9TDE8</accession>
<protein>
    <submittedName>
        <fullName evidence="1">Uncharacterized protein</fullName>
    </submittedName>
</protein>
<dbReference type="Proteomes" id="UP000054279">
    <property type="component" value="Unassembled WGS sequence"/>
</dbReference>
<dbReference type="HOGENOM" id="CLU_894391_0_0_1"/>
<organism evidence="1 2">
    <name type="scientific">Sphaerobolus stellatus (strain SS14)</name>
    <dbReference type="NCBI Taxonomy" id="990650"/>
    <lineage>
        <taxon>Eukaryota</taxon>
        <taxon>Fungi</taxon>
        <taxon>Dikarya</taxon>
        <taxon>Basidiomycota</taxon>
        <taxon>Agaricomycotina</taxon>
        <taxon>Agaricomycetes</taxon>
        <taxon>Phallomycetidae</taxon>
        <taxon>Geastrales</taxon>
        <taxon>Sphaerobolaceae</taxon>
        <taxon>Sphaerobolus</taxon>
    </lineage>
</organism>
<sequence length="321" mass="37689">MTVISADGSRTFPREDLYDPYRSERFRLTPRVINNLMVRAIAFRRPDVVFRLWDMMSHYYVTEPSLGTLTVLIIAARMAASMDSSLTLFIPRWLQGDVFFTRPQPGSFSEEMEQMLSNGYRPRLLWHNEYPWRLVRHIIREEILFSSWPHLRYVDIPAHPVHGDEATGRMEAYRELKAQESLVHLSMERTHKYPHLMPTQDTFRKYILLLGRVNRCSEIPEVLAWMKALDVVPSKGTLAIALAHWSQVASDAPIDEYWNERRSAPHLVGRNFERTTVDGEYHKLVAWMVNWVGKDDVPQEAEILAAFTHIRKLDEKERHIY</sequence>
<dbReference type="EMBL" id="KN837341">
    <property type="protein sequence ID" value="KIJ27253.1"/>
    <property type="molecule type" value="Genomic_DNA"/>
</dbReference>
<evidence type="ECO:0000313" key="2">
    <source>
        <dbReference type="Proteomes" id="UP000054279"/>
    </source>
</evidence>
<gene>
    <name evidence="1" type="ORF">M422DRAFT_236175</name>
</gene>
<name>A0A0C9TDE8_SPHS4</name>
<proteinExistence type="predicted"/>
<evidence type="ECO:0000313" key="1">
    <source>
        <dbReference type="EMBL" id="KIJ27253.1"/>
    </source>
</evidence>
<dbReference type="AlphaFoldDB" id="A0A0C9TDE8"/>
<keyword evidence="2" id="KW-1185">Reference proteome</keyword>